<dbReference type="Pfam" id="PF00440">
    <property type="entry name" value="TetR_N"/>
    <property type="match status" value="1"/>
</dbReference>
<dbReference type="KEGG" id="sfu:Sfum_3090"/>
<dbReference type="SUPFAM" id="SSF46689">
    <property type="entry name" value="Homeodomain-like"/>
    <property type="match status" value="1"/>
</dbReference>
<evidence type="ECO:0000256" key="4">
    <source>
        <dbReference type="PROSITE-ProRule" id="PRU00335"/>
    </source>
</evidence>
<dbReference type="InterPro" id="IPR050109">
    <property type="entry name" value="HTH-type_TetR-like_transc_reg"/>
</dbReference>
<accession>A0LMW1</accession>
<evidence type="ECO:0000256" key="1">
    <source>
        <dbReference type="ARBA" id="ARBA00023015"/>
    </source>
</evidence>
<dbReference type="GO" id="GO:0000976">
    <property type="term" value="F:transcription cis-regulatory region binding"/>
    <property type="evidence" value="ECO:0007669"/>
    <property type="project" value="TreeGrafter"/>
</dbReference>
<proteinExistence type="predicted"/>
<dbReference type="EMBL" id="CP000478">
    <property type="protein sequence ID" value="ABK18763.1"/>
    <property type="molecule type" value="Genomic_DNA"/>
</dbReference>
<dbReference type="AlphaFoldDB" id="A0LMW1"/>
<organism evidence="6 7">
    <name type="scientific">Syntrophobacter fumaroxidans (strain DSM 10017 / MPOB)</name>
    <dbReference type="NCBI Taxonomy" id="335543"/>
    <lineage>
        <taxon>Bacteria</taxon>
        <taxon>Pseudomonadati</taxon>
        <taxon>Thermodesulfobacteriota</taxon>
        <taxon>Syntrophobacteria</taxon>
        <taxon>Syntrophobacterales</taxon>
        <taxon>Syntrophobacteraceae</taxon>
        <taxon>Syntrophobacter</taxon>
    </lineage>
</organism>
<dbReference type="InterPro" id="IPR049488">
    <property type="entry name" value="TM_1030-like_C"/>
</dbReference>
<evidence type="ECO:0000313" key="7">
    <source>
        <dbReference type="Proteomes" id="UP000001784"/>
    </source>
</evidence>
<reference evidence="6 7" key="1">
    <citation type="submission" date="2006-10" db="EMBL/GenBank/DDBJ databases">
        <title>Complete sequence of Syntrophobacter fumaroxidans MPOB.</title>
        <authorList>
            <consortium name="US DOE Joint Genome Institute"/>
            <person name="Copeland A."/>
            <person name="Lucas S."/>
            <person name="Lapidus A."/>
            <person name="Barry K."/>
            <person name="Detter J.C."/>
            <person name="Glavina del Rio T."/>
            <person name="Hammon N."/>
            <person name="Israni S."/>
            <person name="Pitluck S."/>
            <person name="Goltsman E.G."/>
            <person name="Martinez M."/>
            <person name="Schmutz J."/>
            <person name="Larimer F."/>
            <person name="Land M."/>
            <person name="Hauser L."/>
            <person name="Kyrpides N."/>
            <person name="Kim E."/>
            <person name="Boone D.R."/>
            <person name="Brockman F."/>
            <person name="Culley D."/>
            <person name="Ferry J."/>
            <person name="Gunsalus R."/>
            <person name="McInerney M.J."/>
            <person name="Morrison M."/>
            <person name="Plugge C."/>
            <person name="Rohlin L."/>
            <person name="Scholten J."/>
            <person name="Sieber J."/>
            <person name="Stams A.J.M."/>
            <person name="Worm P."/>
            <person name="Henstra A.M."/>
            <person name="Richardson P."/>
        </authorList>
    </citation>
    <scope>NUCLEOTIDE SEQUENCE [LARGE SCALE GENOMIC DNA]</scope>
    <source>
        <strain evidence="7">DSM 10017 / MPOB</strain>
    </source>
</reference>
<dbReference type="STRING" id="335543.Sfum_3090"/>
<dbReference type="OrthoDB" id="9812484at2"/>
<keyword evidence="7" id="KW-1185">Reference proteome</keyword>
<dbReference type="SUPFAM" id="SSF48498">
    <property type="entry name" value="Tetracyclin repressor-like, C-terminal domain"/>
    <property type="match status" value="1"/>
</dbReference>
<evidence type="ECO:0000313" key="6">
    <source>
        <dbReference type="EMBL" id="ABK18763.1"/>
    </source>
</evidence>
<dbReference type="PANTHER" id="PTHR30055:SF234">
    <property type="entry name" value="HTH-TYPE TRANSCRIPTIONAL REGULATOR BETI"/>
    <property type="match status" value="1"/>
</dbReference>
<protein>
    <submittedName>
        <fullName evidence="6">Transcriptional regulator, TetR family</fullName>
    </submittedName>
</protein>
<keyword evidence="1" id="KW-0805">Transcription regulation</keyword>
<dbReference type="PRINTS" id="PR00455">
    <property type="entry name" value="HTHTETR"/>
</dbReference>
<dbReference type="InterPro" id="IPR001647">
    <property type="entry name" value="HTH_TetR"/>
</dbReference>
<dbReference type="PROSITE" id="PS01081">
    <property type="entry name" value="HTH_TETR_1"/>
    <property type="match status" value="1"/>
</dbReference>
<sequence>MNPRDTFKNLESRKKDRILDSAIEEFADQGFRQASINRIVRELGIAKGSIFQYFGSKEGLFHFVFDHAVDLVRRSLRQVKQETTETDFFERIRRSILAGIQFIRRHPRVYRIYLKMIFQEDFPLRAEFLQQVHLFSGEYLRPLVEAGIARGELRPDLNVEMSVFFLDALMDRFLQAYCVSFLDAGAGLYQADEGEVDKRVDEFIRLLRNGMGSRIPGE</sequence>
<dbReference type="HOGENOM" id="CLU_069356_45_1_7"/>
<evidence type="ECO:0000256" key="2">
    <source>
        <dbReference type="ARBA" id="ARBA00023125"/>
    </source>
</evidence>
<keyword evidence="3" id="KW-0804">Transcription</keyword>
<dbReference type="RefSeq" id="WP_011699888.1">
    <property type="nucleotide sequence ID" value="NC_008554.1"/>
</dbReference>
<dbReference type="InterPro" id="IPR036271">
    <property type="entry name" value="Tet_transcr_reg_TetR-rel_C_sf"/>
</dbReference>
<gene>
    <name evidence="6" type="ordered locus">Sfum_3090</name>
</gene>
<dbReference type="Proteomes" id="UP000001784">
    <property type="component" value="Chromosome"/>
</dbReference>
<dbReference type="PANTHER" id="PTHR30055">
    <property type="entry name" value="HTH-TYPE TRANSCRIPTIONAL REGULATOR RUTR"/>
    <property type="match status" value="1"/>
</dbReference>
<evidence type="ECO:0000256" key="3">
    <source>
        <dbReference type="ARBA" id="ARBA00023163"/>
    </source>
</evidence>
<dbReference type="InterPro" id="IPR023772">
    <property type="entry name" value="DNA-bd_HTH_TetR-type_CS"/>
</dbReference>
<dbReference type="InParanoid" id="A0LMW1"/>
<feature type="domain" description="HTH tetR-type" evidence="5">
    <location>
        <begin position="12"/>
        <end position="72"/>
    </location>
</feature>
<dbReference type="eggNOG" id="COG1309">
    <property type="taxonomic scope" value="Bacteria"/>
</dbReference>
<dbReference type="Gene3D" id="1.10.357.10">
    <property type="entry name" value="Tetracycline Repressor, domain 2"/>
    <property type="match status" value="1"/>
</dbReference>
<keyword evidence="2 4" id="KW-0238">DNA-binding</keyword>
<dbReference type="GO" id="GO:0003700">
    <property type="term" value="F:DNA-binding transcription factor activity"/>
    <property type="evidence" value="ECO:0007669"/>
    <property type="project" value="TreeGrafter"/>
</dbReference>
<feature type="DNA-binding region" description="H-T-H motif" evidence="4">
    <location>
        <begin position="35"/>
        <end position="54"/>
    </location>
</feature>
<name>A0LMW1_SYNFM</name>
<dbReference type="PROSITE" id="PS50977">
    <property type="entry name" value="HTH_TETR_2"/>
    <property type="match status" value="1"/>
</dbReference>
<evidence type="ECO:0000259" key="5">
    <source>
        <dbReference type="PROSITE" id="PS50977"/>
    </source>
</evidence>
<dbReference type="Pfam" id="PF21256">
    <property type="entry name" value="TetR_C_5-like"/>
    <property type="match status" value="1"/>
</dbReference>
<dbReference type="InterPro" id="IPR009057">
    <property type="entry name" value="Homeodomain-like_sf"/>
</dbReference>